<dbReference type="Gene3D" id="3.40.50.2300">
    <property type="match status" value="1"/>
</dbReference>
<feature type="domain" description="Response regulatory" evidence="3">
    <location>
        <begin position="14"/>
        <end position="129"/>
    </location>
</feature>
<dbReference type="Pfam" id="PF13487">
    <property type="entry name" value="HD_5"/>
    <property type="match status" value="1"/>
</dbReference>
<keyword evidence="6" id="KW-1185">Reference proteome</keyword>
<dbReference type="InterPro" id="IPR037522">
    <property type="entry name" value="HD_GYP_dom"/>
</dbReference>
<dbReference type="Gene3D" id="1.10.3210.10">
    <property type="entry name" value="Hypothetical protein af1432"/>
    <property type="match status" value="1"/>
</dbReference>
<protein>
    <submittedName>
        <fullName evidence="5">Response regulator c-di-GMP phosphodiesterase, RpfG family, contains REC and HD-GYP domains</fullName>
    </submittedName>
</protein>
<evidence type="ECO:0000313" key="6">
    <source>
        <dbReference type="Proteomes" id="UP000183772"/>
    </source>
</evidence>
<evidence type="ECO:0000313" key="5">
    <source>
        <dbReference type="EMBL" id="SDU38553.1"/>
    </source>
</evidence>
<dbReference type="InterPro" id="IPR011006">
    <property type="entry name" value="CheY-like_superfamily"/>
</dbReference>
<feature type="coiled-coil region" evidence="2">
    <location>
        <begin position="131"/>
        <end position="161"/>
    </location>
</feature>
<reference evidence="5 6" key="1">
    <citation type="submission" date="2016-10" db="EMBL/GenBank/DDBJ databases">
        <authorList>
            <person name="Varghese N."/>
            <person name="Submissions S."/>
        </authorList>
    </citation>
    <scope>NUCLEOTIDE SEQUENCE [LARGE SCALE GENOMIC DNA]</scope>
    <source>
        <strain evidence="5 6">DSM 16733</strain>
    </source>
</reference>
<name>A0AAX2D9F2_9PSED</name>
<evidence type="ECO:0000259" key="4">
    <source>
        <dbReference type="PROSITE" id="PS51832"/>
    </source>
</evidence>
<dbReference type="GO" id="GO:0000160">
    <property type="term" value="P:phosphorelay signal transduction system"/>
    <property type="evidence" value="ECO:0007669"/>
    <property type="project" value="InterPro"/>
</dbReference>
<accession>A0AAX2D9F2</accession>
<dbReference type="GeneID" id="76212014"/>
<dbReference type="PANTHER" id="PTHR45228:SF8">
    <property type="entry name" value="TWO-COMPONENT RESPONSE REGULATOR-RELATED"/>
    <property type="match status" value="1"/>
</dbReference>
<sequence>MEDQSPDVPVTKPTVLLVDDEESILNSLRRLLRSQPYEILLADSGAKALEILKERPVDLVMTDARMPNMDGATLLAQIRKLYPSTLRILLTGYADVDMMTKAINEGGLYRYLSKPWNDDELVQALRQALAHQHSESERQRLEALNREQNQQLKTLNATLEKRVASRTAELQQTADMLDLAYEELKRSYVTGTEVFSLIANLRLPKAKQTNRQIIELIRVYSRLHFLDESTDRDLTMAAALYNIGKLSWTDNMMVTPADMLHHNELDLYRSYPKQSESLLMTLDPMKDAARIILHHQERWDGSGFPDHLKGEAIPFGSRLLKLAVDFIELQRGLILERQMNSDEALVYIRKYAGKLYDPDMVEDFIKACGEYLEDVTLSDPTVKVMTTRELAAGMVLARNLNADNGMLLLNAGKVLSGPLVEKLIAFEAMEGARYSVFVKIPEEELDPSAPKPMLG</sequence>
<proteinExistence type="predicted"/>
<feature type="domain" description="HD-GYP" evidence="4">
    <location>
        <begin position="184"/>
        <end position="380"/>
    </location>
</feature>
<dbReference type="CDD" id="cd00077">
    <property type="entry name" value="HDc"/>
    <property type="match status" value="1"/>
</dbReference>
<dbReference type="RefSeq" id="WP_047701254.1">
    <property type="nucleotide sequence ID" value="NZ_CAKKMJ010000005.1"/>
</dbReference>
<evidence type="ECO:0000259" key="3">
    <source>
        <dbReference type="PROSITE" id="PS50110"/>
    </source>
</evidence>
<dbReference type="Pfam" id="PF00072">
    <property type="entry name" value="Response_reg"/>
    <property type="match status" value="1"/>
</dbReference>
<dbReference type="InterPro" id="IPR001789">
    <property type="entry name" value="Sig_transdc_resp-reg_receiver"/>
</dbReference>
<dbReference type="PROSITE" id="PS51832">
    <property type="entry name" value="HD_GYP"/>
    <property type="match status" value="1"/>
</dbReference>
<dbReference type="GO" id="GO:0008081">
    <property type="term" value="F:phosphoric diester hydrolase activity"/>
    <property type="evidence" value="ECO:0007669"/>
    <property type="project" value="UniProtKB-ARBA"/>
</dbReference>
<dbReference type="PANTHER" id="PTHR45228">
    <property type="entry name" value="CYCLIC DI-GMP PHOSPHODIESTERASE TM_0186-RELATED"/>
    <property type="match status" value="1"/>
</dbReference>
<dbReference type="InterPro" id="IPR052020">
    <property type="entry name" value="Cyclic_di-GMP/3'3'-cGAMP_PDE"/>
</dbReference>
<gene>
    <name evidence="5" type="ORF">SAMN05216476_1782</name>
</gene>
<dbReference type="CDD" id="cd17569">
    <property type="entry name" value="REC_HupR-like"/>
    <property type="match status" value="1"/>
</dbReference>
<organism evidence="5 6">
    <name type="scientific">Pseudomonas mediterranea</name>
    <dbReference type="NCBI Taxonomy" id="183795"/>
    <lineage>
        <taxon>Bacteria</taxon>
        <taxon>Pseudomonadati</taxon>
        <taxon>Pseudomonadota</taxon>
        <taxon>Gammaproteobacteria</taxon>
        <taxon>Pseudomonadales</taxon>
        <taxon>Pseudomonadaceae</taxon>
        <taxon>Pseudomonas</taxon>
    </lineage>
</organism>
<dbReference type="EMBL" id="LT629790">
    <property type="protein sequence ID" value="SDU38553.1"/>
    <property type="molecule type" value="Genomic_DNA"/>
</dbReference>
<dbReference type="AlphaFoldDB" id="A0AAX2D9F2"/>
<dbReference type="Proteomes" id="UP000183772">
    <property type="component" value="Chromosome I"/>
</dbReference>
<dbReference type="InterPro" id="IPR003607">
    <property type="entry name" value="HD/PDEase_dom"/>
</dbReference>
<evidence type="ECO:0000256" key="1">
    <source>
        <dbReference type="PROSITE-ProRule" id="PRU00169"/>
    </source>
</evidence>
<dbReference type="SUPFAM" id="SSF52172">
    <property type="entry name" value="CheY-like"/>
    <property type="match status" value="1"/>
</dbReference>
<keyword evidence="1" id="KW-0597">Phosphoprotein</keyword>
<dbReference type="PROSITE" id="PS50110">
    <property type="entry name" value="RESPONSE_REGULATORY"/>
    <property type="match status" value="1"/>
</dbReference>
<dbReference type="SMART" id="SM00448">
    <property type="entry name" value="REC"/>
    <property type="match status" value="1"/>
</dbReference>
<dbReference type="SUPFAM" id="SSF109604">
    <property type="entry name" value="HD-domain/PDEase-like"/>
    <property type="match status" value="1"/>
</dbReference>
<feature type="modified residue" description="4-aspartylphosphate" evidence="1">
    <location>
        <position position="63"/>
    </location>
</feature>
<keyword evidence="2" id="KW-0175">Coiled coil</keyword>
<evidence type="ECO:0000256" key="2">
    <source>
        <dbReference type="SAM" id="Coils"/>
    </source>
</evidence>